<dbReference type="PROSITE" id="PS50893">
    <property type="entry name" value="ABC_TRANSPORTER_2"/>
    <property type="match status" value="1"/>
</dbReference>
<dbReference type="FunFam" id="3.40.50.300:FF:000287">
    <property type="entry name" value="Multidrug ABC transporter ATP-binding protein"/>
    <property type="match status" value="1"/>
</dbReference>
<evidence type="ECO:0000256" key="7">
    <source>
        <dbReference type="ARBA" id="ARBA00023136"/>
    </source>
</evidence>
<dbReference type="InterPro" id="IPR039421">
    <property type="entry name" value="Type_1_exporter"/>
</dbReference>
<keyword evidence="4" id="KW-0547">Nucleotide-binding</keyword>
<keyword evidence="12" id="KW-1185">Reference proteome</keyword>
<keyword evidence="2" id="KW-0813">Transport</keyword>
<dbReference type="Proteomes" id="UP000214688">
    <property type="component" value="Chromosome"/>
</dbReference>
<dbReference type="AlphaFoldDB" id="A0A223D642"/>
<feature type="transmembrane region" description="Helical" evidence="8">
    <location>
        <begin position="128"/>
        <end position="152"/>
    </location>
</feature>
<evidence type="ECO:0000259" key="10">
    <source>
        <dbReference type="PROSITE" id="PS50929"/>
    </source>
</evidence>
<evidence type="ECO:0000313" key="11">
    <source>
        <dbReference type="EMBL" id="ASS77069.1"/>
    </source>
</evidence>
<gene>
    <name evidence="11" type="ORF">CIG75_01360</name>
</gene>
<protein>
    <submittedName>
        <fullName evidence="11">Multidrug ABC transporter ATP-binding protein</fullName>
    </submittedName>
</protein>
<dbReference type="EMBL" id="CP022657">
    <property type="protein sequence ID" value="ASS77069.1"/>
    <property type="molecule type" value="Genomic_DNA"/>
</dbReference>
<reference evidence="11 12" key="1">
    <citation type="journal article" date="2015" name="Int. J. Syst. Evol. Microbiol.">
        <title>Tumebacillus algifaecis sp. nov., isolated from decomposing algal scum.</title>
        <authorList>
            <person name="Wu Y.F."/>
            <person name="Zhang B."/>
            <person name="Xing P."/>
            <person name="Wu Q.L."/>
            <person name="Liu S.J."/>
        </authorList>
    </citation>
    <scope>NUCLEOTIDE SEQUENCE [LARGE SCALE GENOMIC DNA]</scope>
    <source>
        <strain evidence="11 12">THMBR28</strain>
    </source>
</reference>
<keyword evidence="3 8" id="KW-0812">Transmembrane</keyword>
<sequence length="579" mass="65401">MRRLLRYLIPHRKALITAFVMLALATAADVAGPQLVRIFIDDYLTPRQFDRDMLILLGAGYLVLHVSGVLINYFQLLSFHKIAHWIVRQLRIDVFSKVQHLGLEFFDRTPGGSLVSRVTNDTEAVKELFVSVLSAFVQSIVLMIGILVGLFILDPKLAGLFTIVAPLIIVLMWIYRKISSKVFHLSREKLSQLNARLAESIQGMTIIQAFHQEKRMREEFGQTNDEHYRANMKRLKINGLLLRPLVDLLYMFALILILGYFGVESLTTYVSVGVIYAFLNYLDRFFEPVNQMMFRLAQMQEALVAAERVFQLLDQDRYAPTQEGTDNPVLGEGLIEFKDVTFSYDGSNNVLKNISFTAKPGQTVALVGHTGSGKSTIINLLMRFYKLSDGEITIDGAPLQSFSEAELRNRLGLVLQDPFLFVGDVKQNIRLHNERITDEEIISAAQFVQADPFIQKLPHGYDEPVGERGATFSSGQRQLLSFARTMALQPKVLVLDEATASVDTETEEMIQQALEKMRRGRTTIAIAHRLSTIQDADLILVLHRGEIVERGTHQELLAEQGLYHKMYLLQQGAVETAAV</sequence>
<feature type="transmembrane region" description="Helical" evidence="8">
    <location>
        <begin position="54"/>
        <end position="74"/>
    </location>
</feature>
<dbReference type="SUPFAM" id="SSF52540">
    <property type="entry name" value="P-loop containing nucleoside triphosphate hydrolases"/>
    <property type="match status" value="1"/>
</dbReference>
<evidence type="ECO:0000259" key="9">
    <source>
        <dbReference type="PROSITE" id="PS50893"/>
    </source>
</evidence>
<dbReference type="OrthoDB" id="1240423at2"/>
<dbReference type="CDD" id="cd18544">
    <property type="entry name" value="ABC_6TM_TmrA_like"/>
    <property type="match status" value="1"/>
</dbReference>
<dbReference type="PANTHER" id="PTHR24221:SF430">
    <property type="entry name" value="MULTIDRUG RESISTANCE ABC TRANSPORTER ATP-BINDING_PERMEASE PROTEIN YHEH-RELATED"/>
    <property type="match status" value="1"/>
</dbReference>
<dbReference type="CDD" id="cd03254">
    <property type="entry name" value="ABCC_Glucan_exporter_like"/>
    <property type="match status" value="1"/>
</dbReference>
<keyword evidence="6 8" id="KW-1133">Transmembrane helix</keyword>
<dbReference type="InterPro" id="IPR011527">
    <property type="entry name" value="ABC1_TM_dom"/>
</dbReference>
<feature type="domain" description="ABC transporter" evidence="9">
    <location>
        <begin position="335"/>
        <end position="569"/>
    </location>
</feature>
<organism evidence="11 12">
    <name type="scientific">Tumebacillus algifaecis</name>
    <dbReference type="NCBI Taxonomy" id="1214604"/>
    <lineage>
        <taxon>Bacteria</taxon>
        <taxon>Bacillati</taxon>
        <taxon>Bacillota</taxon>
        <taxon>Bacilli</taxon>
        <taxon>Bacillales</taxon>
        <taxon>Alicyclobacillaceae</taxon>
        <taxon>Tumebacillus</taxon>
    </lineage>
</organism>
<accession>A0A223D642</accession>
<evidence type="ECO:0000256" key="4">
    <source>
        <dbReference type="ARBA" id="ARBA00022741"/>
    </source>
</evidence>
<keyword evidence="5 11" id="KW-0067">ATP-binding</keyword>
<evidence type="ECO:0000256" key="1">
    <source>
        <dbReference type="ARBA" id="ARBA00004651"/>
    </source>
</evidence>
<proteinExistence type="predicted"/>
<name>A0A223D642_9BACL</name>
<feature type="transmembrane region" description="Helical" evidence="8">
    <location>
        <begin position="269"/>
        <end position="286"/>
    </location>
</feature>
<feature type="transmembrane region" description="Helical" evidence="8">
    <location>
        <begin position="240"/>
        <end position="263"/>
    </location>
</feature>
<evidence type="ECO:0000256" key="6">
    <source>
        <dbReference type="ARBA" id="ARBA00022989"/>
    </source>
</evidence>
<evidence type="ECO:0000256" key="8">
    <source>
        <dbReference type="SAM" id="Phobius"/>
    </source>
</evidence>
<keyword evidence="7 8" id="KW-0472">Membrane</keyword>
<dbReference type="GO" id="GO:0005524">
    <property type="term" value="F:ATP binding"/>
    <property type="evidence" value="ECO:0007669"/>
    <property type="project" value="UniProtKB-KW"/>
</dbReference>
<dbReference type="InterPro" id="IPR027417">
    <property type="entry name" value="P-loop_NTPase"/>
</dbReference>
<dbReference type="Pfam" id="PF00005">
    <property type="entry name" value="ABC_tran"/>
    <property type="match status" value="1"/>
</dbReference>
<dbReference type="Pfam" id="PF00664">
    <property type="entry name" value="ABC_membrane"/>
    <property type="match status" value="1"/>
</dbReference>
<dbReference type="PROSITE" id="PS00211">
    <property type="entry name" value="ABC_TRANSPORTER_1"/>
    <property type="match status" value="1"/>
</dbReference>
<dbReference type="PANTHER" id="PTHR24221">
    <property type="entry name" value="ATP-BINDING CASSETTE SUB-FAMILY B"/>
    <property type="match status" value="1"/>
</dbReference>
<dbReference type="SUPFAM" id="SSF90123">
    <property type="entry name" value="ABC transporter transmembrane region"/>
    <property type="match status" value="1"/>
</dbReference>
<dbReference type="Gene3D" id="1.20.1560.10">
    <property type="entry name" value="ABC transporter type 1, transmembrane domain"/>
    <property type="match status" value="1"/>
</dbReference>
<evidence type="ECO:0000256" key="2">
    <source>
        <dbReference type="ARBA" id="ARBA00022448"/>
    </source>
</evidence>
<dbReference type="GO" id="GO:0140359">
    <property type="term" value="F:ABC-type transporter activity"/>
    <property type="evidence" value="ECO:0007669"/>
    <property type="project" value="InterPro"/>
</dbReference>
<comment type="subcellular location">
    <subcellularLocation>
        <location evidence="1">Cell membrane</location>
        <topology evidence="1">Multi-pass membrane protein</topology>
    </subcellularLocation>
</comment>
<dbReference type="GO" id="GO:0016887">
    <property type="term" value="F:ATP hydrolysis activity"/>
    <property type="evidence" value="ECO:0007669"/>
    <property type="project" value="InterPro"/>
</dbReference>
<dbReference type="Gene3D" id="3.40.50.300">
    <property type="entry name" value="P-loop containing nucleotide triphosphate hydrolases"/>
    <property type="match status" value="1"/>
</dbReference>
<dbReference type="RefSeq" id="WP_094238290.1">
    <property type="nucleotide sequence ID" value="NZ_CP022657.1"/>
</dbReference>
<feature type="transmembrane region" description="Helical" evidence="8">
    <location>
        <begin position="158"/>
        <end position="175"/>
    </location>
</feature>
<dbReference type="GO" id="GO:0005886">
    <property type="term" value="C:plasma membrane"/>
    <property type="evidence" value="ECO:0007669"/>
    <property type="project" value="UniProtKB-SubCell"/>
</dbReference>
<dbReference type="InterPro" id="IPR036640">
    <property type="entry name" value="ABC1_TM_sf"/>
</dbReference>
<evidence type="ECO:0000313" key="12">
    <source>
        <dbReference type="Proteomes" id="UP000214688"/>
    </source>
</evidence>
<evidence type="ECO:0000256" key="3">
    <source>
        <dbReference type="ARBA" id="ARBA00022692"/>
    </source>
</evidence>
<feature type="domain" description="ABC transmembrane type-1" evidence="10">
    <location>
        <begin position="16"/>
        <end position="301"/>
    </location>
</feature>
<dbReference type="GO" id="GO:0034040">
    <property type="term" value="F:ATPase-coupled lipid transmembrane transporter activity"/>
    <property type="evidence" value="ECO:0007669"/>
    <property type="project" value="TreeGrafter"/>
</dbReference>
<dbReference type="PROSITE" id="PS50929">
    <property type="entry name" value="ABC_TM1F"/>
    <property type="match status" value="1"/>
</dbReference>
<dbReference type="SMART" id="SM00382">
    <property type="entry name" value="AAA"/>
    <property type="match status" value="1"/>
</dbReference>
<dbReference type="KEGG" id="tab:CIG75_01360"/>
<dbReference type="InterPro" id="IPR003439">
    <property type="entry name" value="ABC_transporter-like_ATP-bd"/>
</dbReference>
<evidence type="ECO:0000256" key="5">
    <source>
        <dbReference type="ARBA" id="ARBA00022840"/>
    </source>
</evidence>
<dbReference type="InterPro" id="IPR003593">
    <property type="entry name" value="AAA+_ATPase"/>
</dbReference>
<dbReference type="InterPro" id="IPR017871">
    <property type="entry name" value="ABC_transporter-like_CS"/>
</dbReference>